<reference evidence="1 2" key="1">
    <citation type="submission" date="2023-07" db="EMBL/GenBank/DDBJ databases">
        <title>Sorghum-associated microbial communities from plants grown in Nebraska, USA.</title>
        <authorList>
            <person name="Schachtman D."/>
        </authorList>
    </citation>
    <scope>NUCLEOTIDE SEQUENCE [LARGE SCALE GENOMIC DNA]</scope>
    <source>
        <strain evidence="1 2">2980</strain>
    </source>
</reference>
<evidence type="ECO:0000313" key="2">
    <source>
        <dbReference type="Proteomes" id="UP001259347"/>
    </source>
</evidence>
<keyword evidence="2" id="KW-1185">Reference proteome</keyword>
<organism evidence="1 2">
    <name type="scientific">Microbacterium resistens</name>
    <dbReference type="NCBI Taxonomy" id="156977"/>
    <lineage>
        <taxon>Bacteria</taxon>
        <taxon>Bacillati</taxon>
        <taxon>Actinomycetota</taxon>
        <taxon>Actinomycetes</taxon>
        <taxon>Micrococcales</taxon>
        <taxon>Microbacteriaceae</taxon>
        <taxon>Microbacterium</taxon>
    </lineage>
</organism>
<sequence length="247" mass="26631">MRFQIEDLIFEGGSGPARYTIEPDSISGWLLGGTSMRRERIDRPVGPGWFSGQAYPSGRSISWGGLVHTDGPDDQEFALRTLEALLRDGSTARLHGHGRWNLWTDVVRAGEPSHSILVPGRLARYRLGFEADDPDLYGETHVFQAGEPAAHQGLLPAHPVFTATGNRPDGYTITGPGGRRIVVAAPLLPGQTHEIPTAEGGLYVNGVRVPRGIRVWQPWTIGPSVPGVVQTVTSGVALRVAVTDTYG</sequence>
<proteinExistence type="predicted"/>
<comment type="caution">
    <text evidence="1">The sequence shown here is derived from an EMBL/GenBank/DDBJ whole genome shotgun (WGS) entry which is preliminary data.</text>
</comment>
<evidence type="ECO:0000313" key="1">
    <source>
        <dbReference type="EMBL" id="MDR6868446.1"/>
    </source>
</evidence>
<accession>A0ABU1SFQ5</accession>
<dbReference type="Proteomes" id="UP001259347">
    <property type="component" value="Unassembled WGS sequence"/>
</dbReference>
<dbReference type="RefSeq" id="WP_310022280.1">
    <property type="nucleotide sequence ID" value="NZ_JAVDUM010000014.1"/>
</dbReference>
<protein>
    <recommendedName>
        <fullName evidence="3">Phage tail protein</fullName>
    </recommendedName>
</protein>
<evidence type="ECO:0008006" key="3">
    <source>
        <dbReference type="Google" id="ProtNLM"/>
    </source>
</evidence>
<name>A0ABU1SFQ5_9MICO</name>
<dbReference type="EMBL" id="JAVDUM010000014">
    <property type="protein sequence ID" value="MDR6868446.1"/>
    <property type="molecule type" value="Genomic_DNA"/>
</dbReference>
<gene>
    <name evidence="1" type="ORF">J2Y69_003062</name>
</gene>